<keyword evidence="8" id="KW-0735">Signal-anchor</keyword>
<dbReference type="AlphaFoldDB" id="A0AAU9SIW7"/>
<evidence type="ECO:0000256" key="10">
    <source>
        <dbReference type="ARBA" id="ARBA00023034"/>
    </source>
</evidence>
<evidence type="ECO:0000256" key="3">
    <source>
        <dbReference type="ARBA" id="ARBA00004922"/>
    </source>
</evidence>
<feature type="domain" description="Galectin" evidence="17">
    <location>
        <begin position="189"/>
        <end position="428"/>
    </location>
</feature>
<feature type="region of interest" description="Disordered" evidence="15">
    <location>
        <begin position="71"/>
        <end position="91"/>
    </location>
</feature>
<dbReference type="PROSITE" id="PS51304">
    <property type="entry name" value="GALECTIN"/>
    <property type="match status" value="1"/>
</dbReference>
<dbReference type="FunFam" id="2.60.120.200:FF:000071">
    <property type="entry name" value="Hydroxyproline O-galactosyltransferase GALT2"/>
    <property type="match status" value="1"/>
</dbReference>
<dbReference type="InterPro" id="IPR013320">
    <property type="entry name" value="ConA-like_dom_sf"/>
</dbReference>
<evidence type="ECO:0000256" key="5">
    <source>
        <dbReference type="ARBA" id="ARBA00022676"/>
    </source>
</evidence>
<evidence type="ECO:0000256" key="12">
    <source>
        <dbReference type="ARBA" id="ARBA00023180"/>
    </source>
</evidence>
<evidence type="ECO:0000256" key="2">
    <source>
        <dbReference type="ARBA" id="ARBA00004323"/>
    </source>
</evidence>
<protein>
    <recommendedName>
        <fullName evidence="17">Galectin domain-containing protein</fullName>
    </recommendedName>
</protein>
<comment type="pathway">
    <text evidence="3">Protein modification; protein glycosylation.</text>
</comment>
<sequence>MKKPKLSKVERIDKVDLFSSLWKQRSVRVIMAIGFLYLLIVSVEIPLVFKSWSSSSVSIDSLSRLEKLDTEQEPEVEIIPNPPSTTVPSYPDSDPAINRTDQNKVREHHRGLLSSLRFDSETFDPTSKDGSVELHKSAKEAWQLGRKLWKELESGRLEKSVEKPEKNKSDSCPHSVSLTGSEFMNRENKLMEIPCGLTLGSHITLVGRPRKGYPKEGDASKLVSQFVIELQGLNSVEGEDPPRILHFNPRLKGDWSRKPVIEQNTCYRMQWGSSQRCEGWRSRADEETVSKEEYNNQFVIHLLADKARASVLTTKWSKLILYSVVAVDSHVKCEKWIRDDDNYSEGSRARWWLNRLIGRRKRVKVEWPFPFVEEKLFVLTLSAGLEGYHINVDGQHVTSFPYRTGFTLEDATGLTVNGDIDVHSLFVASLPTSHPSFAPQRHLELSRRWQAPLVPDGPVELFIGILSAGNHFAERMAVRKSWMQHVLITSSKVVARFFVALHGRKEVNVELKKEAEYFGDIVLVPYMDSYDLVVLKTVAICEHGALAFSAKYIMKCDDDTFVKLGSVINEVKKVPEGRSLYIGNMNYYHKPLRGGKWAVTYEEWPEEDYPPYANGPGYVLSSDIARFIVEEFERHKLRLFKMEDVSVGMWVEQFKNTSNPVDYRHSLRFCQFGCVENYYTAHYQSPRQMICLWDKLLRQNKPECCNMR</sequence>
<dbReference type="GO" id="GO:1990714">
    <property type="term" value="F:hydroxyproline O-galactosyltransferase activity"/>
    <property type="evidence" value="ECO:0007669"/>
    <property type="project" value="UniProtKB-ARBA"/>
</dbReference>
<dbReference type="SMART" id="SM00908">
    <property type="entry name" value="Gal-bind_lectin"/>
    <property type="match status" value="1"/>
</dbReference>
<name>A0AAU9SIW7_THLAR</name>
<keyword evidence="10" id="KW-0333">Golgi apparatus</keyword>
<keyword evidence="7 16" id="KW-0812">Transmembrane</keyword>
<feature type="non-terminal residue" evidence="18">
    <location>
        <position position="1"/>
    </location>
</feature>
<evidence type="ECO:0000256" key="4">
    <source>
        <dbReference type="ARBA" id="ARBA00008661"/>
    </source>
</evidence>
<keyword evidence="13" id="KW-0464">Manganese</keyword>
<evidence type="ECO:0000256" key="8">
    <source>
        <dbReference type="ARBA" id="ARBA00022968"/>
    </source>
</evidence>
<evidence type="ECO:0000313" key="19">
    <source>
        <dbReference type="Proteomes" id="UP000836841"/>
    </source>
</evidence>
<dbReference type="PANTHER" id="PTHR11214:SF359">
    <property type="entry name" value="HYDROXYPROLINE O-GALACTOSYLTRANSFERASE GALT5"/>
    <property type="match status" value="1"/>
</dbReference>
<dbReference type="EMBL" id="OU466861">
    <property type="protein sequence ID" value="CAH2067301.1"/>
    <property type="molecule type" value="Genomic_DNA"/>
</dbReference>
<dbReference type="Pfam" id="PF00337">
    <property type="entry name" value="Gal-bind_lectin"/>
    <property type="match status" value="1"/>
</dbReference>
<keyword evidence="5" id="KW-0328">Glycosyltransferase</keyword>
<evidence type="ECO:0000256" key="16">
    <source>
        <dbReference type="SAM" id="Phobius"/>
    </source>
</evidence>
<evidence type="ECO:0000256" key="11">
    <source>
        <dbReference type="ARBA" id="ARBA00023136"/>
    </source>
</evidence>
<dbReference type="FunFam" id="3.90.550.50:FF:000005">
    <property type="entry name" value="Hydroxyproline O-galactosyltransferase"/>
    <property type="match status" value="1"/>
</dbReference>
<comment type="function">
    <text evidence="14">Possesses hydroxyproline O-galactosyltransferase activity. Transfers galactose from UDP-galactose to hydroxyproline residues in the arabinogalactan proteins (AGPs). Is specific for AGPs containing non-contiguous peptidyl hydroxyproline residues. Utilizes UDP-galactose solely as sugar donor. The addition of galactose onto the peptidyl hydroxyproline residues in AGP core proteins represents the first committed step in arabinogalactan polysaccharide addition. AGP glycans play essential roles in both vegetative and reproductive plant growth.</text>
</comment>
<accession>A0AAU9SIW7</accession>
<dbReference type="GO" id="GO:0010405">
    <property type="term" value="P:arabinogalactan protein metabolic process"/>
    <property type="evidence" value="ECO:0007669"/>
    <property type="project" value="UniProtKB-ARBA"/>
</dbReference>
<comment type="cofactor">
    <cofactor evidence="1">
        <name>Mn(2+)</name>
        <dbReference type="ChEBI" id="CHEBI:29035"/>
    </cofactor>
</comment>
<evidence type="ECO:0000256" key="7">
    <source>
        <dbReference type="ARBA" id="ARBA00022692"/>
    </source>
</evidence>
<evidence type="ECO:0000256" key="9">
    <source>
        <dbReference type="ARBA" id="ARBA00022989"/>
    </source>
</evidence>
<proteinExistence type="inferred from homology"/>
<reference evidence="18 19" key="1">
    <citation type="submission" date="2022-03" db="EMBL/GenBank/DDBJ databases">
        <authorList>
            <person name="Nunn A."/>
            <person name="Chopra R."/>
            <person name="Nunn A."/>
            <person name="Contreras Garrido A."/>
        </authorList>
    </citation>
    <scope>NUCLEOTIDE SEQUENCE [LARGE SCALE GENOMIC DNA]</scope>
</reference>
<dbReference type="InterPro" id="IPR001079">
    <property type="entry name" value="Galectin_CRD"/>
</dbReference>
<dbReference type="InterPro" id="IPR002659">
    <property type="entry name" value="Glyco_trans_31"/>
</dbReference>
<comment type="similarity">
    <text evidence="4">Belongs to the glycosyltransferase 31 family.</text>
</comment>
<evidence type="ECO:0000256" key="13">
    <source>
        <dbReference type="ARBA" id="ARBA00023211"/>
    </source>
</evidence>
<organism evidence="18 19">
    <name type="scientific">Thlaspi arvense</name>
    <name type="common">Field penny-cress</name>
    <dbReference type="NCBI Taxonomy" id="13288"/>
    <lineage>
        <taxon>Eukaryota</taxon>
        <taxon>Viridiplantae</taxon>
        <taxon>Streptophyta</taxon>
        <taxon>Embryophyta</taxon>
        <taxon>Tracheophyta</taxon>
        <taxon>Spermatophyta</taxon>
        <taxon>Magnoliopsida</taxon>
        <taxon>eudicotyledons</taxon>
        <taxon>Gunneridae</taxon>
        <taxon>Pentapetalae</taxon>
        <taxon>rosids</taxon>
        <taxon>malvids</taxon>
        <taxon>Brassicales</taxon>
        <taxon>Brassicaceae</taxon>
        <taxon>Thlaspideae</taxon>
        <taxon>Thlaspi</taxon>
    </lineage>
</organism>
<dbReference type="PANTHER" id="PTHR11214">
    <property type="entry name" value="BETA-1,3-N-ACETYLGLUCOSAMINYLTRANSFERASE"/>
    <property type="match status" value="1"/>
</dbReference>
<feature type="transmembrane region" description="Helical" evidence="16">
    <location>
        <begin position="29"/>
        <end position="49"/>
    </location>
</feature>
<dbReference type="SUPFAM" id="SSF49899">
    <property type="entry name" value="Concanavalin A-like lectins/glucanases"/>
    <property type="match status" value="1"/>
</dbReference>
<dbReference type="GO" id="GO:0000139">
    <property type="term" value="C:Golgi membrane"/>
    <property type="evidence" value="ECO:0007669"/>
    <property type="project" value="UniProtKB-SubCell"/>
</dbReference>
<evidence type="ECO:0000256" key="15">
    <source>
        <dbReference type="SAM" id="MobiDB-lite"/>
    </source>
</evidence>
<keyword evidence="9 16" id="KW-1133">Transmembrane helix</keyword>
<keyword evidence="6" id="KW-0808">Transferase</keyword>
<keyword evidence="11 16" id="KW-0472">Membrane</keyword>
<dbReference type="Proteomes" id="UP000836841">
    <property type="component" value="Chromosome 5"/>
</dbReference>
<evidence type="ECO:0000259" key="17">
    <source>
        <dbReference type="PROSITE" id="PS51304"/>
    </source>
</evidence>
<dbReference type="Gene3D" id="3.90.550.50">
    <property type="match status" value="1"/>
</dbReference>
<dbReference type="CDD" id="cd00070">
    <property type="entry name" value="GLECT"/>
    <property type="match status" value="1"/>
</dbReference>
<dbReference type="Pfam" id="PF01762">
    <property type="entry name" value="Galactosyl_T"/>
    <property type="match status" value="1"/>
</dbReference>
<evidence type="ECO:0000256" key="14">
    <source>
        <dbReference type="ARBA" id="ARBA00059439"/>
    </source>
</evidence>
<dbReference type="GO" id="GO:0030246">
    <property type="term" value="F:carbohydrate binding"/>
    <property type="evidence" value="ECO:0007669"/>
    <property type="project" value="InterPro"/>
</dbReference>
<keyword evidence="12" id="KW-0325">Glycoprotein</keyword>
<evidence type="ECO:0000256" key="1">
    <source>
        <dbReference type="ARBA" id="ARBA00001936"/>
    </source>
</evidence>
<evidence type="ECO:0000313" key="18">
    <source>
        <dbReference type="EMBL" id="CAH2067301.1"/>
    </source>
</evidence>
<keyword evidence="19" id="KW-1185">Reference proteome</keyword>
<evidence type="ECO:0000256" key="6">
    <source>
        <dbReference type="ARBA" id="ARBA00022679"/>
    </source>
</evidence>
<dbReference type="Gene3D" id="2.60.120.200">
    <property type="match status" value="2"/>
</dbReference>
<comment type="subcellular location">
    <subcellularLocation>
        <location evidence="2">Golgi apparatus membrane</location>
        <topology evidence="2">Single-pass type II membrane protein</topology>
    </subcellularLocation>
</comment>
<gene>
    <name evidence="18" type="ORF">TAV2_LOCUS17054</name>
</gene>